<dbReference type="OrthoDB" id="277439at2759"/>
<keyword evidence="3" id="KW-0597">Phosphoprotein</keyword>
<name>A0A6I9V0P1_BACDO</name>
<feature type="coiled-coil region" evidence="5">
    <location>
        <begin position="402"/>
        <end position="440"/>
    </location>
</feature>
<dbReference type="PANTHER" id="PTHR14150">
    <property type="entry name" value="U3 SMALL NUCLEOLAR RNA-ASSOCIATED PROTEIN 14"/>
    <property type="match status" value="1"/>
</dbReference>
<dbReference type="InterPro" id="IPR006709">
    <property type="entry name" value="SSU_processome_Utp14"/>
</dbReference>
<evidence type="ECO:0000256" key="5">
    <source>
        <dbReference type="SAM" id="Coils"/>
    </source>
</evidence>
<evidence type="ECO:0000256" key="2">
    <source>
        <dbReference type="ARBA" id="ARBA00007774"/>
    </source>
</evidence>
<feature type="coiled-coil region" evidence="5">
    <location>
        <begin position="497"/>
        <end position="539"/>
    </location>
</feature>
<dbReference type="Pfam" id="PF04615">
    <property type="entry name" value="Utp14"/>
    <property type="match status" value="1"/>
</dbReference>
<reference evidence="8" key="1">
    <citation type="submission" date="2025-08" db="UniProtKB">
        <authorList>
            <consortium name="RefSeq"/>
        </authorList>
    </citation>
    <scope>IDENTIFICATION</scope>
    <source>
        <tissue evidence="8">Adult</tissue>
    </source>
</reference>
<organism evidence="7 8">
    <name type="scientific">Bactrocera dorsalis</name>
    <name type="common">Oriental fruit fly</name>
    <name type="synonym">Dacus dorsalis</name>
    <dbReference type="NCBI Taxonomy" id="27457"/>
    <lineage>
        <taxon>Eukaryota</taxon>
        <taxon>Metazoa</taxon>
        <taxon>Ecdysozoa</taxon>
        <taxon>Arthropoda</taxon>
        <taxon>Hexapoda</taxon>
        <taxon>Insecta</taxon>
        <taxon>Pterygota</taxon>
        <taxon>Neoptera</taxon>
        <taxon>Endopterygota</taxon>
        <taxon>Diptera</taxon>
        <taxon>Brachycera</taxon>
        <taxon>Muscomorpha</taxon>
        <taxon>Tephritoidea</taxon>
        <taxon>Tephritidae</taxon>
        <taxon>Bactrocera</taxon>
        <taxon>Bactrocera</taxon>
    </lineage>
</organism>
<dbReference type="Proteomes" id="UP001652620">
    <property type="component" value="Chromosome 5"/>
</dbReference>
<comment type="subcellular location">
    <subcellularLocation>
        <location evidence="1">Nucleus</location>
        <location evidence="1">Nucleolus</location>
    </subcellularLocation>
</comment>
<keyword evidence="4" id="KW-0539">Nucleus</keyword>
<accession>A0A6I9V0P1</accession>
<feature type="region of interest" description="Disordered" evidence="6">
    <location>
        <begin position="319"/>
        <end position="369"/>
    </location>
</feature>
<evidence type="ECO:0000313" key="8">
    <source>
        <dbReference type="RefSeq" id="XP_011201919.2"/>
    </source>
</evidence>
<dbReference type="FunCoup" id="A0A6I9V0P1">
    <property type="interactions" value="1189"/>
</dbReference>
<keyword evidence="5" id="KW-0175">Coiled coil</keyword>
<sequence length="822" mass="94937">MSDEEEQFNPKAHKKLLQGISSLGKAQHIRKTTRNEPIRQQDEFQLVKPGDELATRYPVGLHDIVKVLQTTKKHVEAGKQLKVVQSSKKVLDKPLEIPQANRLKRGLGYDKTKKNLGRWDAVVSQNRNAETQVFPLRSETIYVDTSLYRKPLERSLKSELAIELEAEQARLKAAKRELAGDTENVEELAKREAELLKKKLTRDELFARRKELAYLKMRESQKSLKARKQNKIKSKKYHKLLKKQKMQEQIKQFEILQKTNPEAALEKLNELEKNRVLERASLRHKNTGTWAKNLQIRAKYDKDVRKDLSEQLQISRQLTQKKIDSDDDTDDDNATKASHISTEKELNESDPFNPWTRLESIQKDGGTNEVEGENWRKYWLDRNENEKMLDEYKKLLVEEDMSDDEQKKIKETTENDEKLLNEVDSRKKATKQKVKKANKMSKKVVKANNRTAVVEEEIKSSGAGEWLVEETNICNSENISNDTNIDDIFDKQEDKIKQKVTKKMRELSKKAKLLKKTQLKDTKQKKRLKKDELKNLKDLSFKKELKRPIIDEELGIEEKSKSNVEINMDNFKKALDSQALQTEPPTIEIKPSTIIDPNKLTDVKLKQHINNFIGLNESIGAADDDVDVSGDEDNDKVYLDQQMTISQAFEDDDIIADFTRDKAKDSEVKDAEIDLFMPGWGSWAGAGISAERQAAIKNKRLVLKLAKKEKRRDDNKGGLYINETASKQLRSHLVSEVPFPFTSVADYEGSIRATIGRNCVPETAFRMLTRPAIITHKGQVIEPMDQSEITKPQRRLRHVVDRRIARMNENRPAKIVKTKKKY</sequence>
<dbReference type="RefSeq" id="XP_011201919.2">
    <property type="nucleotide sequence ID" value="XM_011203617.4"/>
</dbReference>
<dbReference type="AlphaFoldDB" id="A0A6I9V0P1"/>
<gene>
    <name evidence="8" type="primary">LOC105225240</name>
</gene>
<evidence type="ECO:0000256" key="4">
    <source>
        <dbReference type="ARBA" id="ARBA00023242"/>
    </source>
</evidence>
<feature type="coiled-coil region" evidence="5">
    <location>
        <begin position="157"/>
        <end position="191"/>
    </location>
</feature>
<dbReference type="GO" id="GO:0006364">
    <property type="term" value="P:rRNA processing"/>
    <property type="evidence" value="ECO:0007669"/>
    <property type="project" value="InterPro"/>
</dbReference>
<proteinExistence type="inferred from homology"/>
<protein>
    <submittedName>
        <fullName evidence="8">U3 small nucleolar RNA-associated protein 14 homolog A</fullName>
    </submittedName>
</protein>
<dbReference type="GeneID" id="105225240"/>
<dbReference type="KEGG" id="bdr:105225240"/>
<dbReference type="InParanoid" id="A0A6I9V0P1"/>
<evidence type="ECO:0000256" key="6">
    <source>
        <dbReference type="SAM" id="MobiDB-lite"/>
    </source>
</evidence>
<dbReference type="GO" id="GO:0032040">
    <property type="term" value="C:small-subunit processome"/>
    <property type="evidence" value="ECO:0007669"/>
    <property type="project" value="InterPro"/>
</dbReference>
<evidence type="ECO:0000256" key="1">
    <source>
        <dbReference type="ARBA" id="ARBA00004604"/>
    </source>
</evidence>
<dbReference type="PANTHER" id="PTHR14150:SF12">
    <property type="entry name" value="U3 SMALL NUCLEOLAR RNA-ASSOCIATED PROTEIN 14 HOMOLOG A"/>
    <property type="match status" value="1"/>
</dbReference>
<evidence type="ECO:0000313" key="7">
    <source>
        <dbReference type="Proteomes" id="UP001652620"/>
    </source>
</evidence>
<comment type="similarity">
    <text evidence="2">Belongs to the UTP14 family.</text>
</comment>
<evidence type="ECO:0000256" key="3">
    <source>
        <dbReference type="ARBA" id="ARBA00022553"/>
    </source>
</evidence>
<keyword evidence="7" id="KW-1185">Reference proteome</keyword>